<comment type="caution">
    <text evidence="4">The sequence shown here is derived from an EMBL/GenBank/DDBJ whole genome shotgun (WGS) entry which is preliminary data.</text>
</comment>
<evidence type="ECO:0000256" key="2">
    <source>
        <dbReference type="SAM" id="SignalP"/>
    </source>
</evidence>
<feature type="region of interest" description="Disordered" evidence="1">
    <location>
        <begin position="290"/>
        <end position="314"/>
    </location>
</feature>
<dbReference type="InterPro" id="IPR008160">
    <property type="entry name" value="Collagen"/>
</dbReference>
<dbReference type="PANTHER" id="PTHR24023:SF1082">
    <property type="entry name" value="COLLAGEN TRIPLE HELIX REPEAT"/>
    <property type="match status" value="1"/>
</dbReference>
<feature type="compositionally biased region" description="Low complexity" evidence="1">
    <location>
        <begin position="114"/>
        <end position="126"/>
    </location>
</feature>
<dbReference type="Proteomes" id="UP001159405">
    <property type="component" value="Unassembled WGS sequence"/>
</dbReference>
<feature type="region of interest" description="Disordered" evidence="1">
    <location>
        <begin position="473"/>
        <end position="592"/>
    </location>
</feature>
<evidence type="ECO:0000259" key="3">
    <source>
        <dbReference type="Pfam" id="PF25815"/>
    </source>
</evidence>
<gene>
    <name evidence="4" type="ORF">PLOB_00019710</name>
</gene>
<evidence type="ECO:0000313" key="4">
    <source>
        <dbReference type="EMBL" id="CAH3110442.1"/>
    </source>
</evidence>
<dbReference type="EMBL" id="CALNXK010000023">
    <property type="protein sequence ID" value="CAH3110442.1"/>
    <property type="molecule type" value="Genomic_DNA"/>
</dbReference>
<organism evidence="4 5">
    <name type="scientific">Porites lobata</name>
    <dbReference type="NCBI Taxonomy" id="104759"/>
    <lineage>
        <taxon>Eukaryota</taxon>
        <taxon>Metazoa</taxon>
        <taxon>Cnidaria</taxon>
        <taxon>Anthozoa</taxon>
        <taxon>Hexacorallia</taxon>
        <taxon>Scleractinia</taxon>
        <taxon>Fungiina</taxon>
        <taxon>Poritidae</taxon>
        <taxon>Porites</taxon>
    </lineage>
</organism>
<feature type="chain" id="PRO_5045078246" description="CTHRC1 C-terminal domain-containing protein" evidence="2">
    <location>
        <begin position="27"/>
        <end position="730"/>
    </location>
</feature>
<keyword evidence="2" id="KW-0732">Signal</keyword>
<evidence type="ECO:0000256" key="1">
    <source>
        <dbReference type="SAM" id="MobiDB-lite"/>
    </source>
</evidence>
<dbReference type="InterPro" id="IPR050149">
    <property type="entry name" value="Collagen_superfamily"/>
</dbReference>
<feature type="signal peptide" evidence="2">
    <location>
        <begin position="1"/>
        <end position="26"/>
    </location>
</feature>
<feature type="region of interest" description="Disordered" evidence="1">
    <location>
        <begin position="65"/>
        <end position="147"/>
    </location>
</feature>
<dbReference type="PANTHER" id="PTHR24023">
    <property type="entry name" value="COLLAGEN ALPHA"/>
    <property type="match status" value="1"/>
</dbReference>
<dbReference type="InterPro" id="IPR057873">
    <property type="entry name" value="CTHRC1_C"/>
</dbReference>
<reference evidence="4 5" key="1">
    <citation type="submission" date="2022-05" db="EMBL/GenBank/DDBJ databases">
        <authorList>
            <consortium name="Genoscope - CEA"/>
            <person name="William W."/>
        </authorList>
    </citation>
    <scope>NUCLEOTIDE SEQUENCE [LARGE SCALE GENOMIC DNA]</scope>
</reference>
<evidence type="ECO:0000313" key="5">
    <source>
        <dbReference type="Proteomes" id="UP001159405"/>
    </source>
</evidence>
<dbReference type="Pfam" id="PF25815">
    <property type="entry name" value="CTHRC1_C"/>
    <property type="match status" value="2"/>
</dbReference>
<proteinExistence type="predicted"/>
<sequence length="730" mass="76375">MQTFTKIPLATVLCGLLLLLITLCSANDNNSSKPRDKSIPQQTSSYGSCGHGGCFCAPGIPGIPGSPGPAGPAGTAGSPGNHGPEGPMGPRGNKGDEGARARGKQGPLGPKGPQGPSGSAGSPGNKGDTGARGSQGPSGPKGDPGTFGRNWKQCVFKHLADGRDSGLIKECNFKKTSNITGLRVFWSGSLRLASCHHCCRRWYFTFNGAECSTPAPIDGLVYMRYGSGWRKDLQRVRHIEGVCEKIHKGTVRVGFWVGNCAGFGSADAQTGWNSVSRAVLGTTVLANGKGHFGPTDRNDQTSHSGPHSKLVPNIPVGPNQNGSFHLMYQPKLPEYWVEWKAPKQHAQFSNKQTMTMISASDFLSKCFSKMRKLFVQSRAQLPCDSFMLCLVSRTPVFTDFPLGFLIMQTFMKIPLATVLCGLLLLLITLCSANDNNSSKPRDKSIPQQTSPYGSCGHGGCFCAAGIPGIPGSPGPAGPAGVAGSPGNHGPMGPRGNKGDEGARGRPGAPGVKGVKGPAGPAGARGDKGEAGSAGSPGNKGDTGARGKQGPPGPKGPQGPSGAAGTPGNKGDTGARGSQGPPGPKGDPESFGRNWKHCVFKKDDGRDSGLIKECIFKKASDTTGLRVFWSGTLRLYNCHHCCRRWYFTFNGAECSTPGAIDGVVYMVHGSGAKKDLHRVRHIEGVCEKIHKGTVRVGFWVGNCAGFGSADAYTGWNSVSRIYVEEVPPPQA</sequence>
<accession>A0ABN8NI71</accession>
<feature type="domain" description="CTHRC1 C-terminal" evidence="3">
    <location>
        <begin position="590"/>
        <end position="722"/>
    </location>
</feature>
<name>A0ABN8NI71_9CNID</name>
<dbReference type="Pfam" id="PF01391">
    <property type="entry name" value="Collagen"/>
    <property type="match status" value="2"/>
</dbReference>
<feature type="domain" description="CTHRC1 C-terminal" evidence="3">
    <location>
        <begin position="149"/>
        <end position="279"/>
    </location>
</feature>
<protein>
    <recommendedName>
        <fullName evidence="3">CTHRC1 C-terminal domain-containing protein</fullName>
    </recommendedName>
</protein>
<keyword evidence="5" id="KW-1185">Reference proteome</keyword>
<feature type="compositionally biased region" description="Low complexity" evidence="1">
    <location>
        <begin position="505"/>
        <end position="523"/>
    </location>
</feature>